<dbReference type="Proteomes" id="UP001234178">
    <property type="component" value="Unassembled WGS sequence"/>
</dbReference>
<dbReference type="EMBL" id="JAOYFB010000003">
    <property type="protein sequence ID" value="KAK4011953.1"/>
    <property type="molecule type" value="Genomic_DNA"/>
</dbReference>
<reference evidence="2 3" key="1">
    <citation type="journal article" date="2023" name="Nucleic Acids Res.">
        <title>The hologenome of Daphnia magna reveals possible DNA methylation and microbiome-mediated evolution of the host genome.</title>
        <authorList>
            <person name="Chaturvedi A."/>
            <person name="Li X."/>
            <person name="Dhandapani V."/>
            <person name="Marshall H."/>
            <person name="Kissane S."/>
            <person name="Cuenca-Cambronero M."/>
            <person name="Asole G."/>
            <person name="Calvet F."/>
            <person name="Ruiz-Romero M."/>
            <person name="Marangio P."/>
            <person name="Guigo R."/>
            <person name="Rago D."/>
            <person name="Mirbahai L."/>
            <person name="Eastwood N."/>
            <person name="Colbourne J.K."/>
            <person name="Zhou J."/>
            <person name="Mallon E."/>
            <person name="Orsini L."/>
        </authorList>
    </citation>
    <scope>NUCLEOTIDE SEQUENCE [LARGE SCALE GENOMIC DNA]</scope>
    <source>
        <strain evidence="2">LRV0_1</strain>
    </source>
</reference>
<accession>A0ABQ9ZG93</accession>
<name>A0ABQ9ZG93_9CRUS</name>
<organism evidence="2 3">
    <name type="scientific">Daphnia magna</name>
    <dbReference type="NCBI Taxonomy" id="35525"/>
    <lineage>
        <taxon>Eukaryota</taxon>
        <taxon>Metazoa</taxon>
        <taxon>Ecdysozoa</taxon>
        <taxon>Arthropoda</taxon>
        <taxon>Crustacea</taxon>
        <taxon>Branchiopoda</taxon>
        <taxon>Diplostraca</taxon>
        <taxon>Cladocera</taxon>
        <taxon>Anomopoda</taxon>
        <taxon>Daphniidae</taxon>
        <taxon>Daphnia</taxon>
    </lineage>
</organism>
<sequence length="162" mass="18205">MTSPRKQLASVSRGAREKKSVVVSDQGSGSDTFLSIPPSDFQEKMPEVSSDQGSENSIPSLSHPQPSILPTITREKIPVVISGQGSTSVSVDKDKIQERRVRFKKQNFRSSSRPRLIYDNLRPRSGLKIHNRLVSSFYEDLGSMYFLEDLVLMLFPMKTFTP</sequence>
<proteinExistence type="predicted"/>
<gene>
    <name evidence="2" type="ORF">OUZ56_021058</name>
</gene>
<feature type="compositionally biased region" description="Low complexity" evidence="1">
    <location>
        <begin position="21"/>
        <end position="31"/>
    </location>
</feature>
<evidence type="ECO:0000256" key="1">
    <source>
        <dbReference type="SAM" id="MobiDB-lite"/>
    </source>
</evidence>
<keyword evidence="3" id="KW-1185">Reference proteome</keyword>
<feature type="region of interest" description="Disordered" evidence="1">
    <location>
        <begin position="1"/>
        <end position="69"/>
    </location>
</feature>
<protein>
    <submittedName>
        <fullName evidence="2">Uncharacterized protein</fullName>
    </submittedName>
</protein>
<evidence type="ECO:0000313" key="2">
    <source>
        <dbReference type="EMBL" id="KAK4011953.1"/>
    </source>
</evidence>
<feature type="compositionally biased region" description="Polar residues" evidence="1">
    <location>
        <begin position="49"/>
        <end position="69"/>
    </location>
</feature>
<evidence type="ECO:0000313" key="3">
    <source>
        <dbReference type="Proteomes" id="UP001234178"/>
    </source>
</evidence>
<comment type="caution">
    <text evidence="2">The sequence shown here is derived from an EMBL/GenBank/DDBJ whole genome shotgun (WGS) entry which is preliminary data.</text>
</comment>